<proteinExistence type="predicted"/>
<comment type="caution">
    <text evidence="1">Lacks conserved residue(s) required for the propagation of feature annotation.</text>
</comment>
<dbReference type="OMA" id="VIATSYM"/>
<sequence length="233" mass="27201">MSTYFPKSLKNKAKSTYPVVKQSVLLAIRRPQKSLYDTANVHPVLHRGYPVFDTIFDTLNDKASGLRKYKRREEKPVVRTDYTPNDMHEMNHRFRFKLSGTFNAKSFESELESHCNQLFLVGWIKCRRTFAIGHVSPCEHSNIHSQLQGNVIATSYMKRWMEICGTKNGHFTSVMFFDENYAIPKLDYTEITVVRDYRKPQKKAQHQRVVRLGSIGYNIPQIIERREIQGLLA</sequence>
<feature type="domain" description="Acylphosphatase-like" evidence="2">
    <location>
        <begin position="93"/>
        <end position="193"/>
    </location>
</feature>
<dbReference type="Proteomes" id="UP000002173">
    <property type="component" value="Chromosome 2"/>
</dbReference>
<reference evidence="3 4" key="1">
    <citation type="journal article" date="2007" name="PLoS Pathog.">
        <title>Genome sequence of Babesia bovis and comparative analysis of apicomplexan hemoprotozoa.</title>
        <authorList>
            <person name="Brayton K.A."/>
            <person name="Lau A.O.T."/>
            <person name="Herndon D.R."/>
            <person name="Hannick L."/>
            <person name="Kappmeyer L.S."/>
            <person name="Berens S.J."/>
            <person name="Bidwell S.L."/>
            <person name="Brown W.C."/>
            <person name="Crabtree J."/>
            <person name="Fadrosh D."/>
            <person name="Feldblum T."/>
            <person name="Forberger H.A."/>
            <person name="Haas B.J."/>
            <person name="Howell J.M."/>
            <person name="Khouri H."/>
            <person name="Koo H."/>
            <person name="Mann D.J."/>
            <person name="Norimine J."/>
            <person name="Paulsen I.T."/>
            <person name="Radune D."/>
            <person name="Ren Q."/>
            <person name="Smith R.K. Jr."/>
            <person name="Suarez C.E."/>
            <person name="White O."/>
            <person name="Wortman J.R."/>
            <person name="Knowles D.P. Jr."/>
            <person name="McElwain T.F."/>
            <person name="Nene V.M."/>
        </authorList>
    </citation>
    <scope>NUCLEOTIDE SEQUENCE [LARGE SCALE GENOMIC DNA]</scope>
    <source>
        <strain evidence="3">T2Bo</strain>
    </source>
</reference>
<dbReference type="InterPro" id="IPR001792">
    <property type="entry name" value="Acylphosphatase-like_dom"/>
</dbReference>
<keyword evidence="4" id="KW-1185">Reference proteome</keyword>
<accession>A7AUS9</accession>
<name>A7AUS9_BABBO</name>
<evidence type="ECO:0000256" key="1">
    <source>
        <dbReference type="PROSITE-ProRule" id="PRU00520"/>
    </source>
</evidence>
<gene>
    <name evidence="3" type="ORF">BBOV_II007400</name>
</gene>
<evidence type="ECO:0000313" key="4">
    <source>
        <dbReference type="Proteomes" id="UP000002173"/>
    </source>
</evidence>
<dbReference type="FunCoup" id="A7AUS9">
    <property type="interactions" value="10"/>
</dbReference>
<evidence type="ECO:0000259" key="2">
    <source>
        <dbReference type="PROSITE" id="PS51160"/>
    </source>
</evidence>
<dbReference type="eggNOG" id="ENOG502SR66">
    <property type="taxonomic scope" value="Eukaryota"/>
</dbReference>
<organism evidence="3 4">
    <name type="scientific">Babesia bovis</name>
    <dbReference type="NCBI Taxonomy" id="5865"/>
    <lineage>
        <taxon>Eukaryota</taxon>
        <taxon>Sar</taxon>
        <taxon>Alveolata</taxon>
        <taxon>Apicomplexa</taxon>
        <taxon>Aconoidasida</taxon>
        <taxon>Piroplasmida</taxon>
        <taxon>Babesiidae</taxon>
        <taxon>Babesia</taxon>
    </lineage>
</organism>
<dbReference type="PROSITE" id="PS51160">
    <property type="entry name" value="ACYLPHOSPHATASE_3"/>
    <property type="match status" value="1"/>
</dbReference>
<comment type="caution">
    <text evidence="3">The sequence shown here is derived from an EMBL/GenBank/DDBJ whole genome shotgun (WGS) entry which is preliminary data.</text>
</comment>
<protein>
    <recommendedName>
        <fullName evidence="2">Acylphosphatase-like domain-containing protein</fullName>
    </recommendedName>
</protein>
<dbReference type="InParanoid" id="A7AUS9"/>
<dbReference type="AlphaFoldDB" id="A7AUS9"/>
<evidence type="ECO:0000313" key="3">
    <source>
        <dbReference type="EMBL" id="EDO06690.1"/>
    </source>
</evidence>
<dbReference type="EMBL" id="AAXT01000003">
    <property type="protein sequence ID" value="EDO06690.1"/>
    <property type="molecule type" value="Genomic_DNA"/>
</dbReference>
<dbReference type="VEuPathDB" id="PiroplasmaDB:BBOV_II007400"/>